<evidence type="ECO:0000313" key="6">
    <source>
        <dbReference type="Proteomes" id="UP000042958"/>
    </source>
</evidence>
<dbReference type="OrthoDB" id="3445803at2759"/>
<feature type="signal peptide" evidence="4">
    <location>
        <begin position="1"/>
        <end position="17"/>
    </location>
</feature>
<keyword evidence="3" id="KW-0326">Glycosidase</keyword>
<dbReference type="GO" id="GO:0005975">
    <property type="term" value="P:carbohydrate metabolic process"/>
    <property type="evidence" value="ECO:0007669"/>
    <property type="project" value="InterPro"/>
</dbReference>
<comment type="similarity">
    <text evidence="1">Belongs to the glycosyl hydrolase 5 (cellulase A) family.</text>
</comment>
<keyword evidence="4" id="KW-0732">Signal</keyword>
<dbReference type="InterPro" id="IPR018087">
    <property type="entry name" value="Glyco_hydro_5_CS"/>
</dbReference>
<sequence length="453" mass="50053">MRLSFVHALALVQLASASPLTTRDTVTAQVNFNNNTGTPKHLASGLLYGVPDTQDQIPAHFYQNIGYNYERAGGAQVAAPGRGWIWGFTEYQNRFESALSNYKTAREFGATFIFLIHDLWGADGTQNSTAPYPGDNGDWQSWDAYLTQLFSDMKANGMTTGLVVDIWNEPDGAGFWNRAQAQYLQMWGRTYYKFRNEFGTAVQISGPASAGTPLASNTWWEAWASFVASNGSIPDQYSWHMEGGDGDLLSTQAGLNFWQQKYGLPSKLININEYAVFDEQVPAGSAWWISQLERIDARGLRGNWLSGSNLHDYMSSLLGKSGSTYHPNGDYQVYQYYYQNMTGHRVGTLPSSDLKLEAYATVGTDLARVLVGVRVATGTWELKLNSLSSLGLPTSGTLNVHTWGFPVGSDVHYGEVDGPKDLGWFGHAYSGDTVTFPVFQTDTMTAYAFEFAV</sequence>
<dbReference type="PROSITE" id="PS00659">
    <property type="entry name" value="GLYCOSYL_HYDROL_F5"/>
    <property type="match status" value="1"/>
</dbReference>
<dbReference type="STRING" id="104259.A0A0F7TKE5"/>
<proteinExistence type="inferred from homology"/>
<feature type="chain" id="PRO_5002522545" description="Glycoside hydrolase family 39 protein" evidence="4">
    <location>
        <begin position="18"/>
        <end position="453"/>
    </location>
</feature>
<reference evidence="6" key="1">
    <citation type="journal article" date="2015" name="Genome Announc.">
        <title>Draft genome sequence of the fungus Penicillium brasilianum MG11.</title>
        <authorList>
            <person name="Horn F."/>
            <person name="Linde J."/>
            <person name="Mattern D.J."/>
            <person name="Walther G."/>
            <person name="Guthke R."/>
            <person name="Brakhage A.A."/>
            <person name="Valiante V."/>
        </authorList>
    </citation>
    <scope>NUCLEOTIDE SEQUENCE [LARGE SCALE GENOMIC DNA]</scope>
    <source>
        <strain evidence="6">MG11</strain>
    </source>
</reference>
<evidence type="ECO:0000313" key="5">
    <source>
        <dbReference type="EMBL" id="CEJ57243.1"/>
    </source>
</evidence>
<evidence type="ECO:0008006" key="7">
    <source>
        <dbReference type="Google" id="ProtNLM"/>
    </source>
</evidence>
<dbReference type="Gene3D" id="3.20.20.80">
    <property type="entry name" value="Glycosidases"/>
    <property type="match status" value="1"/>
</dbReference>
<dbReference type="Proteomes" id="UP000042958">
    <property type="component" value="Unassembled WGS sequence"/>
</dbReference>
<evidence type="ECO:0000256" key="3">
    <source>
        <dbReference type="ARBA" id="ARBA00023295"/>
    </source>
</evidence>
<evidence type="ECO:0000256" key="1">
    <source>
        <dbReference type="ARBA" id="ARBA00005641"/>
    </source>
</evidence>
<dbReference type="AlphaFoldDB" id="A0A0F7TKE5"/>
<evidence type="ECO:0000256" key="2">
    <source>
        <dbReference type="ARBA" id="ARBA00022801"/>
    </source>
</evidence>
<accession>A0A0F7TKE5</accession>
<keyword evidence="2" id="KW-0378">Hydrolase</keyword>
<dbReference type="SUPFAM" id="SSF51445">
    <property type="entry name" value="(Trans)glycosidases"/>
    <property type="match status" value="1"/>
</dbReference>
<dbReference type="EMBL" id="CDHK01000005">
    <property type="protein sequence ID" value="CEJ57243.1"/>
    <property type="molecule type" value="Genomic_DNA"/>
</dbReference>
<gene>
    <name evidence="5" type="ORF">PMG11_05944</name>
</gene>
<evidence type="ECO:0000256" key="4">
    <source>
        <dbReference type="SAM" id="SignalP"/>
    </source>
</evidence>
<dbReference type="GO" id="GO:0004553">
    <property type="term" value="F:hydrolase activity, hydrolyzing O-glycosyl compounds"/>
    <property type="evidence" value="ECO:0007669"/>
    <property type="project" value="InterPro"/>
</dbReference>
<protein>
    <recommendedName>
        <fullName evidence="7">Glycoside hydrolase family 39 protein</fullName>
    </recommendedName>
</protein>
<keyword evidence="6" id="KW-1185">Reference proteome</keyword>
<organism evidence="5 6">
    <name type="scientific">Penicillium brasilianum</name>
    <dbReference type="NCBI Taxonomy" id="104259"/>
    <lineage>
        <taxon>Eukaryota</taxon>
        <taxon>Fungi</taxon>
        <taxon>Dikarya</taxon>
        <taxon>Ascomycota</taxon>
        <taxon>Pezizomycotina</taxon>
        <taxon>Eurotiomycetes</taxon>
        <taxon>Eurotiomycetidae</taxon>
        <taxon>Eurotiales</taxon>
        <taxon>Aspergillaceae</taxon>
        <taxon>Penicillium</taxon>
    </lineage>
</organism>
<name>A0A0F7TKE5_PENBI</name>
<dbReference type="InterPro" id="IPR017853">
    <property type="entry name" value="GH"/>
</dbReference>